<evidence type="ECO:0000256" key="2">
    <source>
        <dbReference type="ARBA" id="ARBA00004123"/>
    </source>
</evidence>
<dbReference type="InterPro" id="IPR027421">
    <property type="entry name" value="DNA_pol_lamdba_lyase_dom_sf"/>
</dbReference>
<dbReference type="GO" id="GO:0006308">
    <property type="term" value="P:DNA catabolic process"/>
    <property type="evidence" value="ECO:0007669"/>
    <property type="project" value="UniProtKB-UniRule"/>
</dbReference>
<evidence type="ECO:0000256" key="12">
    <source>
        <dbReference type="ARBA" id="ARBA00022842"/>
    </source>
</evidence>
<evidence type="ECO:0000256" key="11">
    <source>
        <dbReference type="ARBA" id="ARBA00022801"/>
    </source>
</evidence>
<evidence type="ECO:0000256" key="1">
    <source>
        <dbReference type="ARBA" id="ARBA00001946"/>
    </source>
</evidence>
<dbReference type="GO" id="GO:0008821">
    <property type="term" value="F:crossover junction DNA endonuclease activity"/>
    <property type="evidence" value="ECO:0007669"/>
    <property type="project" value="UniProtKB-UniRule"/>
</dbReference>
<keyword evidence="17 18" id="KW-0539">Nucleus</keyword>
<dbReference type="EMBL" id="CAJNOR010005327">
    <property type="protein sequence ID" value="CAF1557184.1"/>
    <property type="molecule type" value="Genomic_DNA"/>
</dbReference>
<keyword evidence="12 18" id="KW-0460">Magnesium</keyword>
<keyword evidence="8 18" id="KW-0479">Metal-binding</keyword>
<dbReference type="SUPFAM" id="SSF47802">
    <property type="entry name" value="DNA polymerase beta, N-terminal domain-like"/>
    <property type="match status" value="1"/>
</dbReference>
<feature type="domain" description="ERCC4" evidence="20">
    <location>
        <begin position="205"/>
        <end position="303"/>
    </location>
</feature>
<dbReference type="Gene3D" id="3.40.50.10130">
    <property type="match status" value="1"/>
</dbReference>
<keyword evidence="6 19" id="KW-0812">Transmembrane</keyword>
<dbReference type="Pfam" id="PF14716">
    <property type="entry name" value="HHH_8"/>
    <property type="match status" value="1"/>
</dbReference>
<evidence type="ECO:0000256" key="6">
    <source>
        <dbReference type="ARBA" id="ARBA00022692"/>
    </source>
</evidence>
<dbReference type="GO" id="GO:0031573">
    <property type="term" value="P:mitotic intra-S DNA damage checkpoint signaling"/>
    <property type="evidence" value="ECO:0007669"/>
    <property type="project" value="TreeGrafter"/>
</dbReference>
<dbReference type="Pfam" id="PF21292">
    <property type="entry name" value="EME1-MUS81_C"/>
    <property type="match status" value="1"/>
</dbReference>
<sequence length="547" mass="62006">MTSALPINATKPIRKRRFNSPNEHIMALVQEWYNDAKANGAQTMRCYQKALRSLEKYPLRLETGSDCRILYGFGEKICEAIDRRLNTNNKTNVSTTKVIHKTVSMSNFDEKKDLSPIIDINDNDDNEIIPPPAKQLKLTIENKKPSRAIKKTNSASAKLFDNPSTSSTQPTTISTLLGIVDSSTKTTSVSPNTVQVLKPGSFQITLCVDNAEASRSTQKVLLEHLTKNSINYDVRKLNIGDFLWTVRPTDRDVKVEAILDYIVERKRLDDLSKSIIDGRYNEQKFRLKQCGITNLVYLVESLKNTNNPGILTPAALNQAIINTQIAEDFFVREVSNPVEMANYLVTMTKYLINHFKDKTLHILSETDMSNNYKTSFHDTDHYVMTFDSFNSGVVKSKPPTVKEMFARALMQIAGMSVDNVLALTEVYPTPAKLLQSYQQCSNDKERKLMLSIMQQANRNTDLISQAQQLLKDADVRGIQTLDVISDSSSTLSKTIDKYILNEHLINTSRDLINQYERKAKYEKIIIVTLLVIFFAVALNIVKTRLLW</sequence>
<dbReference type="InterPro" id="IPR006166">
    <property type="entry name" value="ERCC4_domain"/>
</dbReference>
<dbReference type="GO" id="GO:0048257">
    <property type="term" value="F:3'-flap endonuclease activity"/>
    <property type="evidence" value="ECO:0007669"/>
    <property type="project" value="TreeGrafter"/>
</dbReference>
<evidence type="ECO:0000256" key="14">
    <source>
        <dbReference type="ARBA" id="ARBA00023136"/>
    </source>
</evidence>
<evidence type="ECO:0000313" key="22">
    <source>
        <dbReference type="Proteomes" id="UP000663828"/>
    </source>
</evidence>
<dbReference type="SUPFAM" id="SSF52980">
    <property type="entry name" value="Restriction endonuclease-like"/>
    <property type="match status" value="1"/>
</dbReference>
<protein>
    <recommendedName>
        <fullName evidence="18">Crossover junction endonuclease MUS81</fullName>
        <ecNumber evidence="18">3.1.22.-</ecNumber>
    </recommendedName>
</protein>
<comment type="cofactor">
    <cofactor evidence="1 18">
        <name>Mg(2+)</name>
        <dbReference type="ChEBI" id="CHEBI:18420"/>
    </cofactor>
</comment>
<reference evidence="21" key="1">
    <citation type="submission" date="2021-02" db="EMBL/GenBank/DDBJ databases">
        <authorList>
            <person name="Nowell W R."/>
        </authorList>
    </citation>
    <scope>NUCLEOTIDE SEQUENCE</scope>
</reference>
<comment type="caution">
    <text evidence="21">The sequence shown here is derived from an EMBL/GenBank/DDBJ whole genome shotgun (WGS) entry which is preliminary data.</text>
</comment>
<dbReference type="Pfam" id="PF02732">
    <property type="entry name" value="ERCC4"/>
    <property type="match status" value="1"/>
</dbReference>
<dbReference type="CDD" id="cd20074">
    <property type="entry name" value="XPF_nuclease_Mus81"/>
    <property type="match status" value="1"/>
</dbReference>
<organism evidence="21 22">
    <name type="scientific">Adineta ricciae</name>
    <name type="common">Rotifer</name>
    <dbReference type="NCBI Taxonomy" id="249248"/>
    <lineage>
        <taxon>Eukaryota</taxon>
        <taxon>Metazoa</taxon>
        <taxon>Spiralia</taxon>
        <taxon>Gnathifera</taxon>
        <taxon>Rotifera</taxon>
        <taxon>Eurotatoria</taxon>
        <taxon>Bdelloidea</taxon>
        <taxon>Adinetida</taxon>
        <taxon>Adinetidae</taxon>
        <taxon>Adineta</taxon>
    </lineage>
</organism>
<keyword evidence="14 19" id="KW-0472">Membrane</keyword>
<evidence type="ECO:0000256" key="8">
    <source>
        <dbReference type="ARBA" id="ARBA00022723"/>
    </source>
</evidence>
<evidence type="ECO:0000256" key="19">
    <source>
        <dbReference type="SAM" id="Phobius"/>
    </source>
</evidence>
<dbReference type="GO" id="GO:0046872">
    <property type="term" value="F:metal ion binding"/>
    <property type="evidence" value="ECO:0007669"/>
    <property type="project" value="UniProtKB-UniRule"/>
</dbReference>
<dbReference type="Gene3D" id="1.10.150.110">
    <property type="entry name" value="DNA polymerase beta, N-terminal domain-like"/>
    <property type="match status" value="1"/>
</dbReference>
<feature type="transmembrane region" description="Helical" evidence="19">
    <location>
        <begin position="524"/>
        <end position="541"/>
    </location>
</feature>
<keyword evidence="13 19" id="KW-1133">Transmembrane helix</keyword>
<dbReference type="GO" id="GO:0048476">
    <property type="term" value="C:Holliday junction resolvase complex"/>
    <property type="evidence" value="ECO:0007669"/>
    <property type="project" value="UniProtKB-UniRule"/>
</dbReference>
<dbReference type="Pfam" id="PF03908">
    <property type="entry name" value="Sec20"/>
    <property type="match status" value="1"/>
</dbReference>
<keyword evidence="5" id="KW-0813">Transport</keyword>
<dbReference type="FunFam" id="3.40.50.10130:FF:000003">
    <property type="entry name" value="Crossover junction endonuclease MUS81"/>
    <property type="match status" value="1"/>
</dbReference>
<dbReference type="Proteomes" id="UP000663828">
    <property type="component" value="Unassembled WGS sequence"/>
</dbReference>
<evidence type="ECO:0000256" key="13">
    <source>
        <dbReference type="ARBA" id="ARBA00022989"/>
    </source>
</evidence>
<keyword evidence="22" id="KW-1185">Reference proteome</keyword>
<evidence type="ECO:0000256" key="16">
    <source>
        <dbReference type="ARBA" id="ARBA00023204"/>
    </source>
</evidence>
<comment type="similarity">
    <text evidence="4 18">Belongs to the XPF family.</text>
</comment>
<dbReference type="PANTHER" id="PTHR13451">
    <property type="entry name" value="CLASS II CROSSOVER JUNCTION ENDONUCLEASE MUS81"/>
    <property type="match status" value="1"/>
</dbReference>
<keyword evidence="10 18" id="KW-0227">DNA damage</keyword>
<dbReference type="InterPro" id="IPR033309">
    <property type="entry name" value="Mus81"/>
</dbReference>
<gene>
    <name evidence="21" type="ORF">XAT740_LOCUS43341</name>
</gene>
<dbReference type="SMART" id="SM00891">
    <property type="entry name" value="ERCC4"/>
    <property type="match status" value="1"/>
</dbReference>
<comment type="subcellular location">
    <subcellularLocation>
        <location evidence="3">Membrane</location>
        <topology evidence="3">Single-pass type IV membrane protein</topology>
    </subcellularLocation>
    <subcellularLocation>
        <location evidence="2 18">Nucleus</location>
    </subcellularLocation>
</comment>
<dbReference type="Gene3D" id="1.10.150.670">
    <property type="entry name" value="Crossover junction endonuclease EME1, DNA-binding domain"/>
    <property type="match status" value="1"/>
</dbReference>
<accession>A0A815XFT6</accession>
<proteinExistence type="inferred from homology"/>
<dbReference type="InterPro" id="IPR047416">
    <property type="entry name" value="XPF_nuclease_Mus81"/>
</dbReference>
<evidence type="ECO:0000256" key="10">
    <source>
        <dbReference type="ARBA" id="ARBA00022763"/>
    </source>
</evidence>
<evidence type="ECO:0000256" key="5">
    <source>
        <dbReference type="ARBA" id="ARBA00022448"/>
    </source>
</evidence>
<keyword evidence="7 18" id="KW-0540">Nuclease</keyword>
<dbReference type="InterPro" id="IPR011335">
    <property type="entry name" value="Restrct_endonuc-II-like"/>
</dbReference>
<evidence type="ECO:0000256" key="17">
    <source>
        <dbReference type="ARBA" id="ARBA00023242"/>
    </source>
</evidence>
<name>A0A815XFT6_ADIRI</name>
<keyword evidence="9 18" id="KW-0255">Endonuclease</keyword>
<evidence type="ECO:0000256" key="7">
    <source>
        <dbReference type="ARBA" id="ARBA00022722"/>
    </source>
</evidence>
<dbReference type="InterPro" id="IPR010996">
    <property type="entry name" value="HHH_MUS81"/>
</dbReference>
<dbReference type="EC" id="3.1.22.-" evidence="18"/>
<keyword evidence="15 18" id="KW-0233">DNA recombination</keyword>
<dbReference type="GO" id="GO:0016020">
    <property type="term" value="C:membrane"/>
    <property type="evidence" value="ECO:0007669"/>
    <property type="project" value="UniProtKB-SubCell"/>
</dbReference>
<evidence type="ECO:0000256" key="18">
    <source>
        <dbReference type="RuleBase" id="RU369042"/>
    </source>
</evidence>
<evidence type="ECO:0000256" key="9">
    <source>
        <dbReference type="ARBA" id="ARBA00022759"/>
    </source>
</evidence>
<dbReference type="InterPro" id="IPR042530">
    <property type="entry name" value="EME1/EME2_C"/>
</dbReference>
<evidence type="ECO:0000256" key="3">
    <source>
        <dbReference type="ARBA" id="ARBA00004211"/>
    </source>
</evidence>
<dbReference type="GO" id="GO:0005634">
    <property type="term" value="C:nucleus"/>
    <property type="evidence" value="ECO:0007669"/>
    <property type="project" value="UniProtKB-SubCell"/>
</dbReference>
<dbReference type="PANTHER" id="PTHR13451:SF0">
    <property type="entry name" value="CROSSOVER JUNCTION ENDONUCLEASE MUS81"/>
    <property type="match status" value="1"/>
</dbReference>
<evidence type="ECO:0000256" key="15">
    <source>
        <dbReference type="ARBA" id="ARBA00023172"/>
    </source>
</evidence>
<dbReference type="GO" id="GO:0000727">
    <property type="term" value="P:double-strand break repair via break-induced replication"/>
    <property type="evidence" value="ECO:0007669"/>
    <property type="project" value="UniProtKB-UniRule"/>
</dbReference>
<dbReference type="GO" id="GO:0003677">
    <property type="term" value="F:DNA binding"/>
    <property type="evidence" value="ECO:0007669"/>
    <property type="project" value="UniProtKB-UniRule"/>
</dbReference>
<evidence type="ECO:0000256" key="4">
    <source>
        <dbReference type="ARBA" id="ARBA00010015"/>
    </source>
</evidence>
<comment type="function">
    <text evidence="18">Interacts with EME1 to form a DNA structure-specific endonuclease with substrate preference for branched DNA structures with a 5'-end at the branch nick. Typical substrates include 3'-flap structures, D-loops, replication forks and nicked Holliday junctions. May be required in mitosis for the processing of stalled or collapsed replication fork intermediates. May be required in meiosis for the repair of meiosis-specific double strand breaks subsequent to single-end invasion (SEI).</text>
</comment>
<dbReference type="InterPro" id="IPR056173">
    <property type="entry name" value="Sec20_C"/>
</dbReference>
<evidence type="ECO:0000259" key="20">
    <source>
        <dbReference type="SMART" id="SM00891"/>
    </source>
</evidence>
<dbReference type="GO" id="GO:0000712">
    <property type="term" value="P:resolution of meiotic recombination intermediates"/>
    <property type="evidence" value="ECO:0007669"/>
    <property type="project" value="TreeGrafter"/>
</dbReference>
<keyword evidence="11 18" id="KW-0378">Hydrolase</keyword>
<dbReference type="AlphaFoldDB" id="A0A815XFT6"/>
<evidence type="ECO:0000313" key="21">
    <source>
        <dbReference type="EMBL" id="CAF1557184.1"/>
    </source>
</evidence>
<comment type="subunit">
    <text evidence="18">Interacts with EME1.</text>
</comment>
<keyword evidence="16 18" id="KW-0234">DNA repair</keyword>